<dbReference type="PROSITE" id="PS51645">
    <property type="entry name" value="PHR_CRY_ALPHA_BETA"/>
    <property type="match status" value="1"/>
</dbReference>
<reference evidence="1 2" key="1">
    <citation type="journal article" date="2018" name="Microbiol. Resour. Announc.">
        <title>Complete Genome Sequence of Acidithiobacillus ferridurans JCM 18981.</title>
        <authorList>
            <person name="Miyauchi T."/>
            <person name="Kouzuma A."/>
            <person name="Abe T."/>
            <person name="Watanabe K."/>
        </authorList>
    </citation>
    <scope>NUCLEOTIDE SEQUENCE [LARGE SCALE GENOMIC DNA]</scope>
    <source>
        <strain evidence="2">ATCC 33020 / DSM 29468 / JCM 18981 / 11Fe</strain>
    </source>
</reference>
<sequence>MTATIVWFRRDLRLGDHPALRQAAQDGKVIPLYILDPNETSGAAERWWRHHSLQHLIGSVFSGKTFLSLLSHCSLISLNTVGCLVS</sequence>
<dbReference type="RefSeq" id="WP_126604596.1">
    <property type="nucleotide sequence ID" value="NZ_AP018795.1"/>
</dbReference>
<dbReference type="Pfam" id="PF00875">
    <property type="entry name" value="DNA_photolyase"/>
    <property type="match status" value="1"/>
</dbReference>
<evidence type="ECO:0000313" key="1">
    <source>
        <dbReference type="EMBL" id="BBF65044.1"/>
    </source>
</evidence>
<dbReference type="InterPro" id="IPR006050">
    <property type="entry name" value="DNA_photolyase_N"/>
</dbReference>
<keyword evidence="2" id="KW-1185">Reference proteome</keyword>
<proteinExistence type="predicted"/>
<dbReference type="InterPro" id="IPR036155">
    <property type="entry name" value="Crypto/Photolyase_N_sf"/>
</dbReference>
<dbReference type="InterPro" id="IPR002081">
    <property type="entry name" value="Cryptochrome/DNA_photolyase_1"/>
</dbReference>
<dbReference type="AlphaFoldDB" id="A0A2Z6IKD3"/>
<dbReference type="Gene3D" id="3.40.50.620">
    <property type="entry name" value="HUPs"/>
    <property type="match status" value="1"/>
</dbReference>
<dbReference type="GO" id="GO:0003904">
    <property type="term" value="F:deoxyribodipyrimidine photo-lyase activity"/>
    <property type="evidence" value="ECO:0007669"/>
    <property type="project" value="TreeGrafter"/>
</dbReference>
<accession>A0A2Z6IKD3</accession>
<dbReference type="PANTHER" id="PTHR11455">
    <property type="entry name" value="CRYPTOCHROME"/>
    <property type="match status" value="1"/>
</dbReference>
<dbReference type="SUPFAM" id="SSF52425">
    <property type="entry name" value="Cryptochrome/photolyase, N-terminal domain"/>
    <property type="match status" value="1"/>
</dbReference>
<dbReference type="InterPro" id="IPR014729">
    <property type="entry name" value="Rossmann-like_a/b/a_fold"/>
</dbReference>
<name>A0A2Z6IKD3_ACIFI</name>
<dbReference type="Proteomes" id="UP000280188">
    <property type="component" value="Chromosome"/>
</dbReference>
<evidence type="ECO:0000313" key="2">
    <source>
        <dbReference type="Proteomes" id="UP000280188"/>
    </source>
</evidence>
<protein>
    <submittedName>
        <fullName evidence="1">Deoxyribodipyrimidine photo-lyase</fullName>
    </submittedName>
</protein>
<gene>
    <name evidence="1" type="ORF">AFERRID_12620</name>
</gene>
<dbReference type="EMBL" id="AP018795">
    <property type="protein sequence ID" value="BBF65044.1"/>
    <property type="molecule type" value="Genomic_DNA"/>
</dbReference>
<dbReference type="GO" id="GO:0071949">
    <property type="term" value="F:FAD binding"/>
    <property type="evidence" value="ECO:0007669"/>
    <property type="project" value="TreeGrafter"/>
</dbReference>
<dbReference type="GO" id="GO:0003677">
    <property type="term" value="F:DNA binding"/>
    <property type="evidence" value="ECO:0007669"/>
    <property type="project" value="TreeGrafter"/>
</dbReference>
<dbReference type="PANTHER" id="PTHR11455:SF9">
    <property type="entry name" value="CRYPTOCHROME CIRCADIAN CLOCK 5 ISOFORM X1"/>
    <property type="match status" value="1"/>
</dbReference>
<dbReference type="KEGG" id="afj:AFERRID_12620"/>
<dbReference type="GO" id="GO:0009416">
    <property type="term" value="P:response to light stimulus"/>
    <property type="evidence" value="ECO:0007669"/>
    <property type="project" value="TreeGrafter"/>
</dbReference>
<keyword evidence="1" id="KW-0456">Lyase</keyword>
<organism evidence="1 2">
    <name type="scientific">Acidithiobacillus ferridurans</name>
    <dbReference type="NCBI Taxonomy" id="1232575"/>
    <lineage>
        <taxon>Bacteria</taxon>
        <taxon>Pseudomonadati</taxon>
        <taxon>Pseudomonadota</taxon>
        <taxon>Acidithiobacillia</taxon>
        <taxon>Acidithiobacillales</taxon>
        <taxon>Acidithiobacillaceae</taxon>
        <taxon>Acidithiobacillus</taxon>
    </lineage>
</organism>